<sequence length="94" mass="10872">MQVFNYRSFVETLSEHKEVVRLIKNDKSIAQMYCELFVDVGNARVKFNIKNPRAILTKFAIQTLSPSVTVRLNTLVEQLRAHHKIKVLPENCEA</sequence>
<dbReference type="EMBL" id="MNYX01000041">
    <property type="protein sequence ID" value="OIP65561.1"/>
    <property type="molecule type" value="Genomic_DNA"/>
</dbReference>
<dbReference type="AlphaFoldDB" id="A0A1J5FZ18"/>
<dbReference type="Proteomes" id="UP000182059">
    <property type="component" value="Unassembled WGS sequence"/>
</dbReference>
<evidence type="ECO:0000313" key="1">
    <source>
        <dbReference type="EMBL" id="OIP65561.1"/>
    </source>
</evidence>
<organism evidence="1 2">
    <name type="scientific">Candidatus Nomurabacteria bacterium CG2_30_43_9</name>
    <dbReference type="NCBI Taxonomy" id="1805283"/>
    <lineage>
        <taxon>Bacteria</taxon>
        <taxon>Candidatus Nomuraibacteriota</taxon>
    </lineage>
</organism>
<accession>A0A1J5FZ18</accession>
<name>A0A1J5FZ18_9BACT</name>
<gene>
    <name evidence="1" type="ORF">AUK15_01505</name>
</gene>
<reference evidence="1 2" key="1">
    <citation type="journal article" date="2016" name="Environ. Microbiol.">
        <title>Genomic resolution of a cold subsurface aquifer community provides metabolic insights for novel microbes adapted to high CO concentrations.</title>
        <authorList>
            <person name="Probst A.J."/>
            <person name="Castelle C.J."/>
            <person name="Singh A."/>
            <person name="Brown C.T."/>
            <person name="Anantharaman K."/>
            <person name="Sharon I."/>
            <person name="Hug L.A."/>
            <person name="Burstein D."/>
            <person name="Emerson J.B."/>
            <person name="Thomas B.C."/>
            <person name="Banfield J.F."/>
        </authorList>
    </citation>
    <scope>NUCLEOTIDE SEQUENCE [LARGE SCALE GENOMIC DNA]</scope>
    <source>
        <strain evidence="1">CG2_30_43_9</strain>
    </source>
</reference>
<protein>
    <submittedName>
        <fullName evidence="1">Uncharacterized protein</fullName>
    </submittedName>
</protein>
<proteinExistence type="predicted"/>
<comment type="caution">
    <text evidence="1">The sequence shown here is derived from an EMBL/GenBank/DDBJ whole genome shotgun (WGS) entry which is preliminary data.</text>
</comment>
<evidence type="ECO:0000313" key="2">
    <source>
        <dbReference type="Proteomes" id="UP000182059"/>
    </source>
</evidence>